<sequence length="151" mass="17098">MMHLKPKWCHLFKAEDLPLRTKSITSTVFQGMSSHLLSTDCHANQVTKPTLLSPSLIHPALASVLEGKGRSTMVVRLANHWENCHSSQKWVDWRNIAEKSADRCAWMAESRFPAVQSLRSLRQCRSTQGRLAQRPHRLRRLSQGCSLSSAP</sequence>
<organism evidence="1 2">
    <name type="scientific">Neolentinus lepideus HHB14362 ss-1</name>
    <dbReference type="NCBI Taxonomy" id="1314782"/>
    <lineage>
        <taxon>Eukaryota</taxon>
        <taxon>Fungi</taxon>
        <taxon>Dikarya</taxon>
        <taxon>Basidiomycota</taxon>
        <taxon>Agaricomycotina</taxon>
        <taxon>Agaricomycetes</taxon>
        <taxon>Gloeophyllales</taxon>
        <taxon>Gloeophyllaceae</taxon>
        <taxon>Neolentinus</taxon>
    </lineage>
</organism>
<evidence type="ECO:0000313" key="1">
    <source>
        <dbReference type="EMBL" id="KZT19085.1"/>
    </source>
</evidence>
<dbReference type="InParanoid" id="A0A165N2C7"/>
<dbReference type="Proteomes" id="UP000076761">
    <property type="component" value="Unassembled WGS sequence"/>
</dbReference>
<name>A0A165N2C7_9AGAM</name>
<dbReference type="EMBL" id="KV425650">
    <property type="protein sequence ID" value="KZT19085.1"/>
    <property type="molecule type" value="Genomic_DNA"/>
</dbReference>
<protein>
    <submittedName>
        <fullName evidence="1">Uncharacterized protein</fullName>
    </submittedName>
</protein>
<dbReference type="AlphaFoldDB" id="A0A165N2C7"/>
<reference evidence="1 2" key="1">
    <citation type="journal article" date="2016" name="Mol. Biol. Evol.">
        <title>Comparative Genomics of Early-Diverging Mushroom-Forming Fungi Provides Insights into the Origins of Lignocellulose Decay Capabilities.</title>
        <authorList>
            <person name="Nagy L.G."/>
            <person name="Riley R."/>
            <person name="Tritt A."/>
            <person name="Adam C."/>
            <person name="Daum C."/>
            <person name="Floudas D."/>
            <person name="Sun H."/>
            <person name="Yadav J.S."/>
            <person name="Pangilinan J."/>
            <person name="Larsson K.H."/>
            <person name="Matsuura K."/>
            <person name="Barry K."/>
            <person name="Labutti K."/>
            <person name="Kuo R."/>
            <person name="Ohm R.A."/>
            <person name="Bhattacharya S.S."/>
            <person name="Shirouzu T."/>
            <person name="Yoshinaga Y."/>
            <person name="Martin F.M."/>
            <person name="Grigoriev I.V."/>
            <person name="Hibbett D.S."/>
        </authorList>
    </citation>
    <scope>NUCLEOTIDE SEQUENCE [LARGE SCALE GENOMIC DNA]</scope>
    <source>
        <strain evidence="1 2">HHB14362 ss-1</strain>
    </source>
</reference>
<keyword evidence="2" id="KW-1185">Reference proteome</keyword>
<gene>
    <name evidence="1" type="ORF">NEOLEDRAFT_73012</name>
</gene>
<proteinExistence type="predicted"/>
<accession>A0A165N2C7</accession>
<evidence type="ECO:0000313" key="2">
    <source>
        <dbReference type="Proteomes" id="UP000076761"/>
    </source>
</evidence>